<dbReference type="RefSeq" id="WP_089524289.1">
    <property type="nucleotide sequence ID" value="NZ_NMUQ01000001.1"/>
</dbReference>
<protein>
    <submittedName>
        <fullName evidence="2">Uncharacterized protein</fullName>
    </submittedName>
</protein>
<dbReference type="Proteomes" id="UP000215145">
    <property type="component" value="Unassembled WGS sequence"/>
</dbReference>
<comment type="caution">
    <text evidence="2">The sequence shown here is derived from an EMBL/GenBank/DDBJ whole genome shotgun (WGS) entry which is preliminary data.</text>
</comment>
<evidence type="ECO:0000313" key="3">
    <source>
        <dbReference type="Proteomes" id="UP000215145"/>
    </source>
</evidence>
<dbReference type="OrthoDB" id="9817083at2"/>
<organism evidence="2 3">
    <name type="scientific">Paenibacillus herberti</name>
    <dbReference type="NCBI Taxonomy" id="1619309"/>
    <lineage>
        <taxon>Bacteria</taxon>
        <taxon>Bacillati</taxon>
        <taxon>Bacillota</taxon>
        <taxon>Bacilli</taxon>
        <taxon>Bacillales</taxon>
        <taxon>Paenibacillaceae</taxon>
        <taxon>Paenibacillus</taxon>
    </lineage>
</organism>
<reference evidence="2 3" key="1">
    <citation type="submission" date="2017-07" db="EMBL/GenBank/DDBJ databases">
        <title>Paenibacillus herberti R33 genome sequencing and assembly.</title>
        <authorList>
            <person name="Su W."/>
        </authorList>
    </citation>
    <scope>NUCLEOTIDE SEQUENCE [LARGE SCALE GENOMIC DNA]</scope>
    <source>
        <strain evidence="2 3">R33</strain>
    </source>
</reference>
<name>A0A229P5I4_9BACL</name>
<accession>A0A229P5I4</accession>
<gene>
    <name evidence="2" type="ORF">CGZ75_11575</name>
</gene>
<keyword evidence="3" id="KW-1185">Reference proteome</keyword>
<dbReference type="AlphaFoldDB" id="A0A229P5I4"/>
<proteinExistence type="predicted"/>
<evidence type="ECO:0000256" key="1">
    <source>
        <dbReference type="SAM" id="MobiDB-lite"/>
    </source>
</evidence>
<evidence type="ECO:0000313" key="2">
    <source>
        <dbReference type="EMBL" id="OXM17214.1"/>
    </source>
</evidence>
<dbReference type="EMBL" id="NMUQ01000001">
    <property type="protein sequence ID" value="OXM17214.1"/>
    <property type="molecule type" value="Genomic_DNA"/>
</dbReference>
<feature type="compositionally biased region" description="Basic and acidic residues" evidence="1">
    <location>
        <begin position="1"/>
        <end position="16"/>
    </location>
</feature>
<feature type="region of interest" description="Disordered" evidence="1">
    <location>
        <begin position="1"/>
        <end position="23"/>
    </location>
</feature>
<sequence length="518" mass="53938">MMDSRTPSHDDQKPKLTESQNSRHCKKKRKSCIVPFTSLQETIFEGLLDNLVVAIQSSFVPPSGPLPSILKVLQNLVNSLPLSLRDNAELLAATELNINAYEQSEEWSVALISATQLTLTELYSLSLLACVASTVKDDWVSTIRLAETNLAGISSAVPPAINGTVLSFTSNTSPMNLGVDGRSGQPTGGVIIGFGFDSRAISVTTNDSSSSISIVLADNLGGNNYAFSMPRGGTLSSMTASFTLTSPAIFINSPMTVQAQLCRSSPGASPYTPFTTIPGAIVPLIPALSGSLSNLTCEGSLTGLDIPLNPGDRLVVVFTASSSPNSFANPQNIFGTGSASLTIGGMEGMPPAKDTIIPFASFSPVNLVFSASDFFGNGAGVVGYGFSATAPFIPASDLSLNSLFDEFTTVLPADSTTISSISAYFGVQSGQTLTSPVSIQVVLYRFTDSTNTATAILRTSIQLPVLQPGTYTNNSSGVFGVVEGLTGITLFPNERLVMVFIATGGSVTGWASGGVSVI</sequence>